<dbReference type="SUPFAM" id="SSF101912">
    <property type="entry name" value="Sema domain"/>
    <property type="match status" value="1"/>
</dbReference>
<dbReference type="PROSITE" id="PS51004">
    <property type="entry name" value="SEMA"/>
    <property type="match status" value="1"/>
</dbReference>
<dbReference type="EMBL" id="JARGDH010000004">
    <property type="protein sequence ID" value="KAL0269383.1"/>
    <property type="molecule type" value="Genomic_DNA"/>
</dbReference>
<dbReference type="Gene3D" id="2.20.100.10">
    <property type="entry name" value="Thrombospondin type-1 (TSP1) repeat"/>
    <property type="match status" value="5"/>
</dbReference>
<dbReference type="InterPro" id="IPR048224">
    <property type="entry name" value="Sema5C_Sema"/>
</dbReference>
<keyword evidence="2 12" id="KW-0812">Transmembrane</keyword>
<dbReference type="PROSITE" id="PS50092">
    <property type="entry name" value="TSP1"/>
    <property type="match status" value="5"/>
</dbReference>
<dbReference type="Pfam" id="PF23260">
    <property type="entry name" value="TSP1_2"/>
    <property type="match status" value="1"/>
</dbReference>
<keyword evidence="6 12" id="KW-1133">Transmembrane helix</keyword>
<dbReference type="PANTHER" id="PTHR11036">
    <property type="entry name" value="SEMAPHORIN"/>
    <property type="match status" value="1"/>
</dbReference>
<evidence type="ECO:0000256" key="13">
    <source>
        <dbReference type="SAM" id="SignalP"/>
    </source>
</evidence>
<dbReference type="PRINTS" id="PR01705">
    <property type="entry name" value="TSP1REPEAT"/>
</dbReference>
<evidence type="ECO:0000256" key="8">
    <source>
        <dbReference type="ARBA" id="ARBA00023157"/>
    </source>
</evidence>
<dbReference type="GO" id="GO:0071526">
    <property type="term" value="P:semaphorin-plexin signaling pathway"/>
    <property type="evidence" value="ECO:0007669"/>
    <property type="project" value="TreeGrafter"/>
</dbReference>
<dbReference type="InterPro" id="IPR001627">
    <property type="entry name" value="Semap_dom"/>
</dbReference>
<dbReference type="InterPro" id="IPR016201">
    <property type="entry name" value="PSI"/>
</dbReference>
<dbReference type="InterPro" id="IPR000884">
    <property type="entry name" value="TSP1_rpt"/>
</dbReference>
<keyword evidence="7 12" id="KW-0472">Membrane</keyword>
<dbReference type="InterPro" id="IPR036383">
    <property type="entry name" value="TSP1_rpt_sf"/>
</dbReference>
<dbReference type="GO" id="GO:0030335">
    <property type="term" value="P:positive regulation of cell migration"/>
    <property type="evidence" value="ECO:0007669"/>
    <property type="project" value="TreeGrafter"/>
</dbReference>
<dbReference type="InterPro" id="IPR057563">
    <property type="entry name" value="Sema5A/B-like_TSP-1"/>
</dbReference>
<gene>
    <name evidence="15" type="ORF">PYX00_007138</name>
</gene>
<dbReference type="AlphaFoldDB" id="A0AAW2HHX9"/>
<evidence type="ECO:0000256" key="10">
    <source>
        <dbReference type="PROSITE-ProRule" id="PRU00352"/>
    </source>
</evidence>
<keyword evidence="4" id="KW-0221">Differentiation</keyword>
<keyword evidence="9" id="KW-0325">Glycoprotein</keyword>
<dbReference type="FunFam" id="2.20.100.10:FF:000001">
    <property type="entry name" value="semaphorin-5A isoform X1"/>
    <property type="match status" value="2"/>
</dbReference>
<evidence type="ECO:0000256" key="7">
    <source>
        <dbReference type="ARBA" id="ARBA00023136"/>
    </source>
</evidence>
<feature type="domain" description="Sema" evidence="14">
    <location>
        <begin position="19"/>
        <end position="466"/>
    </location>
</feature>
<comment type="subcellular location">
    <subcellularLocation>
        <location evidence="1">Membrane</location>
        <topology evidence="1">Single-pass membrane protein</topology>
    </subcellularLocation>
</comment>
<dbReference type="Pfam" id="PF01403">
    <property type="entry name" value="Sema"/>
    <property type="match status" value="1"/>
</dbReference>
<dbReference type="GO" id="GO:0045499">
    <property type="term" value="F:chemorepellent activity"/>
    <property type="evidence" value="ECO:0007669"/>
    <property type="project" value="TreeGrafter"/>
</dbReference>
<keyword evidence="13" id="KW-0732">Signal</keyword>
<sequence>MAVCLCLWALIGAAAAADFTHVPYEDILTTASQFRDPGVTFYSQFHFDVARNQLIVGARDSIFRLSLTDLRMLEKAPWFAPNEKIQLCQDKGQSDNDCHNFIKVLLSNGKRLFTCGTNAFAPECTWREIENVNKVIEWVPGVAKSPYSPHANITALMTARGQYFVGSPTDFSGTDSAITRTDGHPTSQSLRTNQYNSKWLNEPHFVGSFETDKFVFFLFREAAVEYINCGKIIYSRIARVCKNDEGGQLLLKDNWTTFLKARLNCSLPGDYPFYFDEIQGMAYNEEEKVIYATFTTPSNSIPGSAICSFNISAIEDAFSGPFKHQSNPGAAWEKDYSQNRNHFECELASASHSHLIDSSRYQLMDSAVQPATPKPLYNSNMETLVHIAIDVLSTKLHNRVHLLYVSTSDGRIKKISVLPRTKETCVVEVWNPSPMEHPVQIRTLQYLKETDSVYVGMETGVLRIPTNHCQRHKTKAACHNAMDPHCGWNELLLQCTTAPNRNPLTMHWLQSVTECPLLHVPVDGGWSSWSNWFSCSLQGTQTTEDNGDRCKCRTRQCNNPTPQNGGAPCSGISVAVTNCTVHGAWTMWSAWSKCTQSCGMAVKTRYRTCGNPEPAHGGRVCVGQSVDETYCQSNPPCPLQTPPPRDGEWSEWSNWGDCSAPCGGGFRSRRRTCDNPEGGQDCNGCHMEYETCNTHGCAEGKKTGWTPWIPVGNVTSRNGYVEKRFKFLCKAPIQDPNLMKMSQPKEEERFCYNSGSCSKSAKSIDPEDSSEWSPWSPCTKSCGGGVQERTRVCTGNCDETFESRACNTHSCSGDWGCWSEWTECSVTCGNGRQTRTRVCLLGENGQCEGSTSEYKRCEKQSCHSLQGWDNWSVWSPCDSKDEQYRVRKCLTSNPGPQICQGPDLETRSCFLGKDADIGCVGVAVAKSYAGVGVVLGCSVAAFLMGLLAAVAYMYYCQKRRRVRIPGSPHYISSKQNPYVTIPLRETPKRTPSSCSNGSNQKSASNGNGILPSKMFSKPAEYETATIKRNSHSLANGHAVRAQLDEDKFF</sequence>
<evidence type="ECO:0000259" key="14">
    <source>
        <dbReference type="PROSITE" id="PS51004"/>
    </source>
</evidence>
<evidence type="ECO:0000256" key="4">
    <source>
        <dbReference type="ARBA" id="ARBA00022782"/>
    </source>
</evidence>
<evidence type="ECO:0000256" key="9">
    <source>
        <dbReference type="ARBA" id="ARBA00023180"/>
    </source>
</evidence>
<accession>A0AAW2HHX9</accession>
<feature type="compositionally biased region" description="Polar residues" evidence="11">
    <location>
        <begin position="989"/>
        <end position="1007"/>
    </location>
</feature>
<dbReference type="Pfam" id="PF00090">
    <property type="entry name" value="TSP_1"/>
    <property type="match status" value="5"/>
</dbReference>
<dbReference type="FunFam" id="2.130.10.10:FF:001151">
    <property type="entry name" value="Semaphorin 5C"/>
    <property type="match status" value="1"/>
</dbReference>
<reference evidence="15" key="1">
    <citation type="journal article" date="2024" name="Gigascience">
        <title>Chromosome-level genome of the poultry shaft louse Menopon gallinae provides insight into the host-switching and adaptive evolution of parasitic lice.</title>
        <authorList>
            <person name="Xu Y."/>
            <person name="Ma L."/>
            <person name="Liu S."/>
            <person name="Liang Y."/>
            <person name="Liu Q."/>
            <person name="He Z."/>
            <person name="Tian L."/>
            <person name="Duan Y."/>
            <person name="Cai W."/>
            <person name="Li H."/>
            <person name="Song F."/>
        </authorList>
    </citation>
    <scope>NUCLEOTIDE SEQUENCE</scope>
    <source>
        <strain evidence="15">Cailab_2023a</strain>
    </source>
</reference>
<evidence type="ECO:0000256" key="1">
    <source>
        <dbReference type="ARBA" id="ARBA00004167"/>
    </source>
</evidence>
<evidence type="ECO:0000256" key="11">
    <source>
        <dbReference type="SAM" id="MobiDB-lite"/>
    </source>
</evidence>
<dbReference type="GO" id="GO:0030215">
    <property type="term" value="F:semaphorin receptor binding"/>
    <property type="evidence" value="ECO:0007669"/>
    <property type="project" value="InterPro"/>
</dbReference>
<dbReference type="GO" id="GO:0007411">
    <property type="term" value="P:axon guidance"/>
    <property type="evidence" value="ECO:0007669"/>
    <property type="project" value="TreeGrafter"/>
</dbReference>
<name>A0AAW2HHX9_9NEOP</name>
<dbReference type="Gene3D" id="2.130.10.10">
    <property type="entry name" value="YVTN repeat-like/Quinoprotein amine dehydrogenase"/>
    <property type="match status" value="1"/>
</dbReference>
<feature type="region of interest" description="Disordered" evidence="11">
    <location>
        <begin position="984"/>
        <end position="1013"/>
    </location>
</feature>
<evidence type="ECO:0000256" key="2">
    <source>
        <dbReference type="ARBA" id="ARBA00022692"/>
    </source>
</evidence>
<dbReference type="SUPFAM" id="SSF82895">
    <property type="entry name" value="TSP-1 type 1 repeat"/>
    <property type="match status" value="6"/>
</dbReference>
<comment type="caution">
    <text evidence="10">Lacks conserved residue(s) required for the propagation of feature annotation.</text>
</comment>
<dbReference type="GO" id="GO:0005886">
    <property type="term" value="C:plasma membrane"/>
    <property type="evidence" value="ECO:0007669"/>
    <property type="project" value="TreeGrafter"/>
</dbReference>
<organism evidence="15">
    <name type="scientific">Menopon gallinae</name>
    <name type="common">poultry shaft louse</name>
    <dbReference type="NCBI Taxonomy" id="328185"/>
    <lineage>
        <taxon>Eukaryota</taxon>
        <taxon>Metazoa</taxon>
        <taxon>Ecdysozoa</taxon>
        <taxon>Arthropoda</taxon>
        <taxon>Hexapoda</taxon>
        <taxon>Insecta</taxon>
        <taxon>Pterygota</taxon>
        <taxon>Neoptera</taxon>
        <taxon>Paraneoptera</taxon>
        <taxon>Psocodea</taxon>
        <taxon>Troctomorpha</taxon>
        <taxon>Phthiraptera</taxon>
        <taxon>Amblycera</taxon>
        <taxon>Menoponidae</taxon>
        <taxon>Menopon</taxon>
    </lineage>
</organism>
<feature type="chain" id="PRO_5044476992" description="Sema domain-containing protein" evidence="13">
    <location>
        <begin position="17"/>
        <end position="1049"/>
    </location>
</feature>
<keyword evidence="8" id="KW-1015">Disulfide bond</keyword>
<dbReference type="FunFam" id="2.20.100.10:FF:000021">
    <property type="entry name" value="semaphorin-5B isoform X1"/>
    <property type="match status" value="1"/>
</dbReference>
<keyword evidence="5" id="KW-0524">Neurogenesis</keyword>
<keyword evidence="3" id="KW-0677">Repeat</keyword>
<dbReference type="SMART" id="SM00630">
    <property type="entry name" value="Sema"/>
    <property type="match status" value="1"/>
</dbReference>
<dbReference type="SUPFAM" id="SSF103575">
    <property type="entry name" value="Plexin repeat"/>
    <property type="match status" value="1"/>
</dbReference>
<feature type="signal peptide" evidence="13">
    <location>
        <begin position="1"/>
        <end position="16"/>
    </location>
</feature>
<dbReference type="EMBL" id="JARGDH010000004">
    <property type="protein sequence ID" value="KAL0269382.1"/>
    <property type="molecule type" value="Genomic_DNA"/>
</dbReference>
<dbReference type="InterPro" id="IPR015943">
    <property type="entry name" value="WD40/YVTN_repeat-like_dom_sf"/>
</dbReference>
<proteinExistence type="predicted"/>
<dbReference type="SMART" id="SM00209">
    <property type="entry name" value="TSP1"/>
    <property type="match status" value="6"/>
</dbReference>
<protein>
    <recommendedName>
        <fullName evidence="14">Sema domain-containing protein</fullName>
    </recommendedName>
</protein>
<evidence type="ECO:0000256" key="12">
    <source>
        <dbReference type="SAM" id="Phobius"/>
    </source>
</evidence>
<dbReference type="PANTHER" id="PTHR11036:SF79">
    <property type="entry name" value="SEMAPHORIN 5C, ISOFORM A"/>
    <property type="match status" value="1"/>
</dbReference>
<evidence type="ECO:0000313" key="15">
    <source>
        <dbReference type="EMBL" id="KAL0269382.1"/>
    </source>
</evidence>
<evidence type="ECO:0000256" key="3">
    <source>
        <dbReference type="ARBA" id="ARBA00022737"/>
    </source>
</evidence>
<dbReference type="InterPro" id="IPR036352">
    <property type="entry name" value="Semap_dom_sf"/>
</dbReference>
<evidence type="ECO:0000256" key="6">
    <source>
        <dbReference type="ARBA" id="ARBA00022989"/>
    </source>
</evidence>
<dbReference type="InterPro" id="IPR027231">
    <property type="entry name" value="Semaphorin"/>
</dbReference>
<comment type="caution">
    <text evidence="15">The sequence shown here is derived from an EMBL/GenBank/DDBJ whole genome shotgun (WGS) entry which is preliminary data.</text>
</comment>
<dbReference type="SMART" id="SM00423">
    <property type="entry name" value="PSI"/>
    <property type="match status" value="1"/>
</dbReference>
<evidence type="ECO:0000256" key="5">
    <source>
        <dbReference type="ARBA" id="ARBA00022902"/>
    </source>
</evidence>
<dbReference type="CDD" id="cd11265">
    <property type="entry name" value="Sema_5C"/>
    <property type="match status" value="1"/>
</dbReference>
<feature type="transmembrane region" description="Helical" evidence="12">
    <location>
        <begin position="928"/>
        <end position="955"/>
    </location>
</feature>